<keyword evidence="2" id="KW-1185">Reference proteome</keyword>
<dbReference type="RefSeq" id="WP_252443936.1">
    <property type="nucleotide sequence ID" value="NZ_JAMWYK010000008.1"/>
</dbReference>
<gene>
    <name evidence="1" type="ORF">NFX39_05890</name>
</gene>
<name>A0ABT0ZRJ1_9LACO</name>
<evidence type="ECO:0000313" key="1">
    <source>
        <dbReference type="EMBL" id="MCO0832608.1"/>
    </source>
</evidence>
<dbReference type="EMBL" id="JAMWYK010000008">
    <property type="protein sequence ID" value="MCO0832608.1"/>
    <property type="molecule type" value="Genomic_DNA"/>
</dbReference>
<organism evidence="1 2">
    <name type="scientific">Fructobacillus apis</name>
    <dbReference type="NCBI Taxonomy" id="2935017"/>
    <lineage>
        <taxon>Bacteria</taxon>
        <taxon>Bacillati</taxon>
        <taxon>Bacillota</taxon>
        <taxon>Bacilli</taxon>
        <taxon>Lactobacillales</taxon>
        <taxon>Lactobacillaceae</taxon>
        <taxon>Fructobacillus</taxon>
    </lineage>
</organism>
<comment type="caution">
    <text evidence="1">The sequence shown here is derived from an EMBL/GenBank/DDBJ whole genome shotgun (WGS) entry which is preliminary data.</text>
</comment>
<dbReference type="Proteomes" id="UP001523234">
    <property type="component" value="Unassembled WGS sequence"/>
</dbReference>
<reference evidence="1 2" key="1">
    <citation type="submission" date="2022-06" db="EMBL/GenBank/DDBJ databases">
        <title>Fructobacillus taiwanensis sp. nov., isolated from the honeybee.</title>
        <authorList>
            <person name="Chen Y.-S."/>
            <person name="Wang L.-T."/>
            <person name="Lee Y.-S."/>
            <person name="Chang Y.-C."/>
            <person name="Wu H.-C."/>
            <person name="Liao C.-Y."/>
            <person name="Chen W.-H."/>
            <person name="Deng J.-N."/>
            <person name="Wang Y.-H."/>
        </authorList>
    </citation>
    <scope>NUCLEOTIDE SEQUENCE [LARGE SCALE GENOMIC DNA]</scope>
    <source>
        <strain evidence="1 2">W13</strain>
    </source>
</reference>
<proteinExistence type="predicted"/>
<evidence type="ECO:0008006" key="3">
    <source>
        <dbReference type="Google" id="ProtNLM"/>
    </source>
</evidence>
<protein>
    <recommendedName>
        <fullName evidence="3">DUF4325 domain-containing protein</fullName>
    </recommendedName>
</protein>
<evidence type="ECO:0000313" key="2">
    <source>
        <dbReference type="Proteomes" id="UP001523234"/>
    </source>
</evidence>
<sequence length="117" mass="13251">MISTKIPFPIESQKENSMPHKNVIELHFDEPNCLALGGRDSGHALYEEQLKNQLTKTMFDQGVLIKFPDSVVIIGSNFMKALMAPIIKSFGLYNTKQNVHFQTSSDELTKEVIRDII</sequence>
<accession>A0ABT0ZRJ1</accession>